<dbReference type="InterPro" id="IPR036736">
    <property type="entry name" value="ACP-like_sf"/>
</dbReference>
<dbReference type="SMART" id="SM00923">
    <property type="entry name" value="MbtH"/>
    <property type="match status" value="1"/>
</dbReference>
<evidence type="ECO:0000256" key="2">
    <source>
        <dbReference type="ARBA" id="ARBA00022553"/>
    </source>
</evidence>
<dbReference type="Gene3D" id="3.30.300.30">
    <property type="match status" value="1"/>
</dbReference>
<keyword evidence="2" id="KW-0597">Phosphoprotein</keyword>
<evidence type="ECO:0000259" key="4">
    <source>
        <dbReference type="PROSITE" id="PS50075"/>
    </source>
</evidence>
<dbReference type="InterPro" id="IPR038020">
    <property type="entry name" value="MbtH-like_sf"/>
</dbReference>
<evidence type="ECO:0000256" key="1">
    <source>
        <dbReference type="ARBA" id="ARBA00022450"/>
    </source>
</evidence>
<feature type="domain" description="Carrier" evidence="4">
    <location>
        <begin position="628"/>
        <end position="708"/>
    </location>
</feature>
<dbReference type="Gene3D" id="3.40.50.980">
    <property type="match status" value="2"/>
</dbReference>
<dbReference type="InterPro" id="IPR005153">
    <property type="entry name" value="MbtH-like_dom"/>
</dbReference>
<evidence type="ECO:0000313" key="6">
    <source>
        <dbReference type="Proteomes" id="UP001500037"/>
    </source>
</evidence>
<comment type="caution">
    <text evidence="5">The sequence shown here is derived from an EMBL/GenBank/DDBJ whole genome shotgun (WGS) entry which is preliminary data.</text>
</comment>
<dbReference type="SUPFAM" id="SSF51735">
    <property type="entry name" value="NAD(P)-binding Rossmann-fold domains"/>
    <property type="match status" value="1"/>
</dbReference>
<feature type="region of interest" description="Disordered" evidence="3">
    <location>
        <begin position="195"/>
        <end position="224"/>
    </location>
</feature>
<dbReference type="InterPro" id="IPR025110">
    <property type="entry name" value="AMP-bd_C"/>
</dbReference>
<dbReference type="Pfam" id="PF07993">
    <property type="entry name" value="NAD_binding_4"/>
    <property type="match status" value="1"/>
</dbReference>
<dbReference type="InterPro" id="IPR010080">
    <property type="entry name" value="Thioester_reductase-like_dom"/>
</dbReference>
<dbReference type="CDD" id="cd05930">
    <property type="entry name" value="A_NRPS"/>
    <property type="match status" value="1"/>
</dbReference>
<proteinExistence type="predicted"/>
<feature type="compositionally biased region" description="Basic and acidic residues" evidence="3">
    <location>
        <begin position="204"/>
        <end position="218"/>
    </location>
</feature>
<dbReference type="PANTHER" id="PTHR44845">
    <property type="entry name" value="CARRIER DOMAIN-CONTAINING PROTEIN"/>
    <property type="match status" value="1"/>
</dbReference>
<dbReference type="EMBL" id="BAAALF010000004">
    <property type="protein sequence ID" value="GAA1217523.1"/>
    <property type="molecule type" value="Genomic_DNA"/>
</dbReference>
<dbReference type="InterPro" id="IPR045851">
    <property type="entry name" value="AMP-bd_C_sf"/>
</dbReference>
<dbReference type="NCBIfam" id="TIGR01746">
    <property type="entry name" value="Thioester-redct"/>
    <property type="match status" value="1"/>
</dbReference>
<dbReference type="PANTHER" id="PTHR44845:SF6">
    <property type="entry name" value="BETA-ALANINE-ACTIVATING ENZYME"/>
    <property type="match status" value="1"/>
</dbReference>
<dbReference type="SUPFAM" id="SSF160582">
    <property type="entry name" value="MbtH-like"/>
    <property type="match status" value="1"/>
</dbReference>
<feature type="region of interest" description="Disordered" evidence="3">
    <location>
        <begin position="57"/>
        <end position="95"/>
    </location>
</feature>
<dbReference type="InterPro" id="IPR009081">
    <property type="entry name" value="PP-bd_ACP"/>
</dbReference>
<dbReference type="NCBIfam" id="TIGR01733">
    <property type="entry name" value="AA-adenyl-dom"/>
    <property type="match status" value="1"/>
</dbReference>
<dbReference type="PROSITE" id="PS50075">
    <property type="entry name" value="CARRIER"/>
    <property type="match status" value="1"/>
</dbReference>
<dbReference type="RefSeq" id="WP_344438327.1">
    <property type="nucleotide sequence ID" value="NZ_BAAALF010000004.1"/>
</dbReference>
<dbReference type="PROSITE" id="PS00012">
    <property type="entry name" value="PHOSPHOPANTETHEINE"/>
    <property type="match status" value="1"/>
</dbReference>
<dbReference type="PIRSF" id="PIRSF001617">
    <property type="entry name" value="Alpha-AR"/>
    <property type="match status" value="1"/>
</dbReference>
<dbReference type="InterPro" id="IPR006162">
    <property type="entry name" value="Ppantetheine_attach_site"/>
</dbReference>
<accession>A0ABN1VPG3</accession>
<gene>
    <name evidence="5" type="ORF">GCM10009665_04230</name>
</gene>
<dbReference type="InterPro" id="IPR013120">
    <property type="entry name" value="FAR_NAD-bd"/>
</dbReference>
<dbReference type="Gene3D" id="1.10.1200.10">
    <property type="entry name" value="ACP-like"/>
    <property type="match status" value="1"/>
</dbReference>
<dbReference type="CDD" id="cd05235">
    <property type="entry name" value="SDR_e1"/>
    <property type="match status" value="1"/>
</dbReference>
<dbReference type="Gene3D" id="3.40.50.720">
    <property type="entry name" value="NAD(P)-binding Rossmann-like Domain"/>
    <property type="match status" value="1"/>
</dbReference>
<dbReference type="InterPro" id="IPR010071">
    <property type="entry name" value="AA_adenyl_dom"/>
</dbReference>
<organism evidence="5 6">
    <name type="scientific">Kitasatospora nipponensis</name>
    <dbReference type="NCBI Taxonomy" id="258049"/>
    <lineage>
        <taxon>Bacteria</taxon>
        <taxon>Bacillati</taxon>
        <taxon>Actinomycetota</taxon>
        <taxon>Actinomycetes</taxon>
        <taxon>Kitasatosporales</taxon>
        <taxon>Streptomycetaceae</taxon>
        <taxon>Kitasatospora</taxon>
    </lineage>
</organism>
<dbReference type="Pfam" id="PF00550">
    <property type="entry name" value="PP-binding"/>
    <property type="match status" value="1"/>
</dbReference>
<dbReference type="SUPFAM" id="SSF47336">
    <property type="entry name" value="ACP-like"/>
    <property type="match status" value="1"/>
</dbReference>
<dbReference type="InterPro" id="IPR020845">
    <property type="entry name" value="AMP-binding_CS"/>
</dbReference>
<dbReference type="Pfam" id="PF13193">
    <property type="entry name" value="AMP-binding_C"/>
    <property type="match status" value="1"/>
</dbReference>
<evidence type="ECO:0000313" key="5">
    <source>
        <dbReference type="EMBL" id="GAA1217523.1"/>
    </source>
</evidence>
<evidence type="ECO:0000256" key="3">
    <source>
        <dbReference type="SAM" id="MobiDB-lite"/>
    </source>
</evidence>
<dbReference type="Pfam" id="PF03621">
    <property type="entry name" value="MbtH"/>
    <property type="match status" value="1"/>
</dbReference>
<dbReference type="Gene3D" id="2.30.38.10">
    <property type="entry name" value="Luciferase, Domain 3"/>
    <property type="match status" value="1"/>
</dbReference>
<feature type="compositionally biased region" description="Gly residues" evidence="3">
    <location>
        <begin position="65"/>
        <end position="82"/>
    </location>
</feature>
<name>A0ABN1VPG3_9ACTN</name>
<dbReference type="PROSITE" id="PS00455">
    <property type="entry name" value="AMP_BINDING"/>
    <property type="match status" value="1"/>
</dbReference>
<sequence>MGALPDSGGRHAVLRNGGGQYALWPGHLPTPAGWRTVFAADSRRACVAEVEKRWTELRPTAPGAVDGGPDGGAPGGGPGGGAPAHPPDRAQAARAPQALAVLAEDGELSYRELDARSDRLARELLGLGMRPGAVLPVCLPRGADLVVALLAVLKAGGAYLPLDPTHPDRRLVQLVQDSGAELLLTSRGHRRRFAGGPAATVVVEEQREPSPEADREPPPDPALATDPAYLIYTSGTTGTPKGVLVAHRSLVFTLERVADAYALAPGDRVLQLAALGFDTSLEQIFATLLSGATLVLGGATTWAPTDLLDRLPRLGITVADLTPAYWHHFLSLLPDHDPTPLGLRLVIVGGDTVHADDCRTCLRRLPAARLVNAYGVTEAAVTSTLGEVTLAVLDAAPAAPVPIGKPLPGTRVHLLDAELRPVRPGEKGEIHLGGPGVALGYWGRPGLTAERFLPDPYADVPGERMYRTGDAGRWRPDGNLELLGRFDDQVKVRGFRVDPIEVESVLAAHPSVRMVRVCPDEGGESERTLTAFYTLADRTDTDAGSRRAGLRRYLAERLPEFMVPAEFVLLDRMPLTPAGKIDRRRLPRSEPLLRRRAQEVDGAAARAGGAGGAGAGGVSGVNGSNGATGSSAARRGVAQLWSEVLGVEQVHDGDDFFALGGNSLLLMEMLARARIMFGIEVTRIRFLTRSLLRDPRMTAFAAAIDTARAGAVAAAGGSVDALADAALGDGLQRTGGHPRPRRERPAELLLTGATGFCGVHLLDTLLAETDARIHCLVRAPDEEHALERLRSAHQRFLRRDLVSDRVLPVVGDLAQPRLGLSEQRFEQLALSLDAIHHLGGQVNFIYPYHQLRAPNVAATREVVRLAGHARGIPVHYLSTLAVLAGFGAAGVAEVGEGTPLDHPDRLGVGYVESKWAAEQLLHNAAAAGLPVTIVRTNDVTGDLTTGAMNTGTEICALIKYVADTGSCPDVRLLLDFVPADRFSRALAHLAAHAPATGEVYHLASPRPVPLSVLAQRLRARGHPVEEQPYPLWVEGLVRFAAGHPTHPMTPFVPLFVDRCPGSELSISEMYFRPTFPLFDHANAQRALRGSGIELPPVDDALLDLYLDHLQSSGWLAPPARVSPRSDAADAVDAAEAGAAGALRPDAAGVPERRGRAR</sequence>
<dbReference type="Pfam" id="PF00501">
    <property type="entry name" value="AMP-binding"/>
    <property type="match status" value="1"/>
</dbReference>
<dbReference type="SUPFAM" id="SSF56801">
    <property type="entry name" value="Acetyl-CoA synthetase-like"/>
    <property type="match status" value="1"/>
</dbReference>
<dbReference type="Gene3D" id="3.90.820.10">
    <property type="entry name" value="Structural Genomics, Unknown Function 30-nov-00 1gh9 Mol_id"/>
    <property type="match status" value="1"/>
</dbReference>
<dbReference type="InterPro" id="IPR036291">
    <property type="entry name" value="NAD(P)-bd_dom_sf"/>
</dbReference>
<reference evidence="5 6" key="1">
    <citation type="journal article" date="2019" name="Int. J. Syst. Evol. Microbiol.">
        <title>The Global Catalogue of Microorganisms (GCM) 10K type strain sequencing project: providing services to taxonomists for standard genome sequencing and annotation.</title>
        <authorList>
            <consortium name="The Broad Institute Genomics Platform"/>
            <consortium name="The Broad Institute Genome Sequencing Center for Infectious Disease"/>
            <person name="Wu L."/>
            <person name="Ma J."/>
        </authorList>
    </citation>
    <scope>NUCLEOTIDE SEQUENCE [LARGE SCALE GENOMIC DNA]</scope>
    <source>
        <strain evidence="5 6">JCM 13004</strain>
    </source>
</reference>
<keyword evidence="1" id="KW-0596">Phosphopantetheine</keyword>
<dbReference type="Proteomes" id="UP001500037">
    <property type="component" value="Unassembled WGS sequence"/>
</dbReference>
<dbReference type="InterPro" id="IPR000873">
    <property type="entry name" value="AMP-dep_synth/lig_dom"/>
</dbReference>
<protein>
    <recommendedName>
        <fullName evidence="4">Carrier domain-containing protein</fullName>
    </recommendedName>
</protein>
<keyword evidence="6" id="KW-1185">Reference proteome</keyword>